<organism evidence="1 2">
    <name type="scientific">Gilliamella apicola</name>
    <dbReference type="NCBI Taxonomy" id="1196095"/>
    <lineage>
        <taxon>Bacteria</taxon>
        <taxon>Pseudomonadati</taxon>
        <taxon>Pseudomonadota</taxon>
        <taxon>Gammaproteobacteria</taxon>
        <taxon>Orbales</taxon>
        <taxon>Orbaceae</taxon>
        <taxon>Gilliamella</taxon>
    </lineage>
</organism>
<dbReference type="Gene3D" id="2.180.10.10">
    <property type="entry name" value="RHS repeat-associated core"/>
    <property type="match status" value="1"/>
</dbReference>
<dbReference type="InterPro" id="IPR050708">
    <property type="entry name" value="T6SS_VgrG/RHS"/>
</dbReference>
<evidence type="ECO:0000313" key="1">
    <source>
        <dbReference type="EMBL" id="TSJ88020.1"/>
    </source>
</evidence>
<dbReference type="PANTHER" id="PTHR32305:SF15">
    <property type="entry name" value="PROTEIN RHSA-RELATED"/>
    <property type="match status" value="1"/>
</dbReference>
<gene>
    <name evidence="1" type="ORF">FPQ14_11820</name>
</gene>
<sequence length="86" mass="9904">MKLVVSSGSAHTQIQQNQMYQGQYLDRETRLHYNTFRYYDPDIGRFTQLDPIGLIGGYSLYQYVPNSLNLLDSLGLSCSYNSKSNR</sequence>
<reference evidence="1 2" key="1">
    <citation type="submission" date="2019-07" db="EMBL/GenBank/DDBJ databases">
        <title>Gilliamella genomes.</title>
        <authorList>
            <person name="Zheng H."/>
        </authorList>
    </citation>
    <scope>NUCLEOTIDE SEQUENCE [LARGE SCALE GENOMIC DNA]</scope>
    <source>
        <strain evidence="1 2">W8131</strain>
    </source>
</reference>
<dbReference type="AlphaFoldDB" id="A0A556RGL2"/>
<dbReference type="Proteomes" id="UP000319138">
    <property type="component" value="Unassembled WGS sequence"/>
</dbReference>
<proteinExistence type="predicted"/>
<name>A0A556RGL2_9GAMM</name>
<comment type="caution">
    <text evidence="1">The sequence shown here is derived from an EMBL/GenBank/DDBJ whole genome shotgun (WGS) entry which is preliminary data.</text>
</comment>
<dbReference type="InterPro" id="IPR022385">
    <property type="entry name" value="Rhs_assc_core"/>
</dbReference>
<protein>
    <submittedName>
        <fullName evidence="1">RHS repeat-associated core domain-containing protein</fullName>
    </submittedName>
</protein>
<evidence type="ECO:0000313" key="2">
    <source>
        <dbReference type="Proteomes" id="UP000319138"/>
    </source>
</evidence>
<dbReference type="EMBL" id="VMHL01000006">
    <property type="protein sequence ID" value="TSJ88020.1"/>
    <property type="molecule type" value="Genomic_DNA"/>
</dbReference>
<dbReference type="NCBIfam" id="TIGR03696">
    <property type="entry name" value="Rhs_assc_core"/>
    <property type="match status" value="1"/>
</dbReference>
<dbReference type="PANTHER" id="PTHR32305">
    <property type="match status" value="1"/>
</dbReference>
<accession>A0A556RGL2</accession>
<dbReference type="PRINTS" id="PR00394">
    <property type="entry name" value="RHSPROTEIN"/>
</dbReference>